<dbReference type="PROSITE" id="PS51161">
    <property type="entry name" value="ATP_CONE"/>
    <property type="match status" value="1"/>
</dbReference>
<evidence type="ECO:0000313" key="6">
    <source>
        <dbReference type="Proteomes" id="UP000178162"/>
    </source>
</evidence>
<sequence>MIHIVKRRGHKEEYDERKVYASAYAACLNVHLGEIEAEEIATKISNEVKMWISEKKEVTSRELFERIKEELAKHNKDASFMYETHLDVS</sequence>
<evidence type="ECO:0000256" key="1">
    <source>
        <dbReference type="ARBA" id="ARBA00022741"/>
    </source>
</evidence>
<dbReference type="GO" id="GO:0005524">
    <property type="term" value="F:ATP binding"/>
    <property type="evidence" value="ECO:0007669"/>
    <property type="project" value="UniProtKB-UniRule"/>
</dbReference>
<evidence type="ECO:0000256" key="3">
    <source>
        <dbReference type="PROSITE-ProRule" id="PRU00492"/>
    </source>
</evidence>
<reference evidence="5 6" key="1">
    <citation type="journal article" date="2016" name="Nat. Commun.">
        <title>Thousands of microbial genomes shed light on interconnected biogeochemical processes in an aquifer system.</title>
        <authorList>
            <person name="Anantharaman K."/>
            <person name="Brown C.T."/>
            <person name="Hug L.A."/>
            <person name="Sharon I."/>
            <person name="Castelle C.J."/>
            <person name="Probst A.J."/>
            <person name="Thomas B.C."/>
            <person name="Singh A."/>
            <person name="Wilkins M.J."/>
            <person name="Karaoz U."/>
            <person name="Brodie E.L."/>
            <person name="Williams K.H."/>
            <person name="Hubbard S.S."/>
            <person name="Banfield J.F."/>
        </authorList>
    </citation>
    <scope>NUCLEOTIDE SEQUENCE [LARGE SCALE GENOMIC DNA]</scope>
</reference>
<gene>
    <name evidence="5" type="ORF">A2134_01080</name>
</gene>
<dbReference type="InterPro" id="IPR005144">
    <property type="entry name" value="ATP-cone_dom"/>
</dbReference>
<evidence type="ECO:0000313" key="5">
    <source>
        <dbReference type="EMBL" id="OGY24973.1"/>
    </source>
</evidence>
<protein>
    <recommendedName>
        <fullName evidence="4">ATP-cone domain-containing protein</fullName>
    </recommendedName>
</protein>
<organism evidence="5 6">
    <name type="scientific">Candidatus Woykebacteria bacterium RBG_16_39_9b</name>
    <dbReference type="NCBI Taxonomy" id="1802595"/>
    <lineage>
        <taxon>Bacteria</taxon>
        <taxon>Candidatus Woykeibacteriota</taxon>
    </lineage>
</organism>
<evidence type="ECO:0000256" key="2">
    <source>
        <dbReference type="ARBA" id="ARBA00022840"/>
    </source>
</evidence>
<keyword evidence="2 3" id="KW-0067">ATP-binding</keyword>
<dbReference type="Pfam" id="PF03477">
    <property type="entry name" value="ATP-cone"/>
    <property type="match status" value="1"/>
</dbReference>
<name>A0A1G1WBC5_9BACT</name>
<accession>A0A1G1WBC5</accession>
<comment type="caution">
    <text evidence="5">The sequence shown here is derived from an EMBL/GenBank/DDBJ whole genome shotgun (WGS) entry which is preliminary data.</text>
</comment>
<dbReference type="EMBL" id="MHCR01000026">
    <property type="protein sequence ID" value="OGY24973.1"/>
    <property type="molecule type" value="Genomic_DNA"/>
</dbReference>
<dbReference type="AlphaFoldDB" id="A0A1G1WBC5"/>
<evidence type="ECO:0000259" key="4">
    <source>
        <dbReference type="PROSITE" id="PS51161"/>
    </source>
</evidence>
<feature type="domain" description="ATP-cone" evidence="4">
    <location>
        <begin position="2"/>
        <end position="89"/>
    </location>
</feature>
<keyword evidence="1 3" id="KW-0547">Nucleotide-binding</keyword>
<proteinExistence type="predicted"/>
<dbReference type="Proteomes" id="UP000178162">
    <property type="component" value="Unassembled WGS sequence"/>
</dbReference>